<gene>
    <name evidence="2" type="primary">BAHDe6-1</name>
    <name evidence="2" type="ORF">SELMODRAFT_450169</name>
</gene>
<dbReference type="EMBL" id="GL377566">
    <property type="protein sequence ID" value="EFJ37380.1"/>
    <property type="molecule type" value="Genomic_DNA"/>
</dbReference>
<evidence type="ECO:0000313" key="2">
    <source>
        <dbReference type="EMBL" id="EFJ37380.1"/>
    </source>
</evidence>
<dbReference type="GO" id="GO:0016747">
    <property type="term" value="F:acyltransferase activity, transferring groups other than amino-acyl groups"/>
    <property type="evidence" value="ECO:0000318"/>
    <property type="project" value="GO_Central"/>
</dbReference>
<dbReference type="EC" id="2.3.1.-" evidence="2"/>
<evidence type="ECO:0000313" key="3">
    <source>
        <dbReference type="Proteomes" id="UP000001514"/>
    </source>
</evidence>
<dbReference type="OrthoDB" id="671439at2759"/>
<dbReference type="Gramene" id="EFJ37380">
    <property type="protein sequence ID" value="EFJ37380"/>
    <property type="gene ID" value="SELMODRAFT_450169"/>
</dbReference>
<dbReference type="Proteomes" id="UP000001514">
    <property type="component" value="Unassembled WGS sequence"/>
</dbReference>
<keyword evidence="2" id="KW-0012">Acyltransferase</keyword>
<dbReference type="GeneID" id="9630693"/>
<dbReference type="eggNOG" id="ENOG502QT8C">
    <property type="taxonomic scope" value="Eukaryota"/>
</dbReference>
<evidence type="ECO:0000256" key="1">
    <source>
        <dbReference type="ARBA" id="ARBA00009861"/>
    </source>
</evidence>
<keyword evidence="2" id="KW-0808">Transferase</keyword>
<protein>
    <submittedName>
        <fullName evidence="2">BAHD family acyltransferase, clade V</fullName>
        <ecNumber evidence="2">2.3.1.-</ecNumber>
    </submittedName>
</protein>
<dbReference type="PANTHER" id="PTHR31642">
    <property type="entry name" value="TRICHOTHECENE 3-O-ACETYLTRANSFERASE"/>
    <property type="match status" value="1"/>
</dbReference>
<dbReference type="KEGG" id="smo:SELMODRAFT_450169"/>
<dbReference type="InterPro" id="IPR023213">
    <property type="entry name" value="CAT-like_dom_sf"/>
</dbReference>
<sequence length="439" mass="48475">MASRLTVYAEKPMTIKPARPTKNQTIFLSNMDQQVFFHVEMLFMYDVQSPDTGDVVDNVRNALAEALVPYYFAAGRFRVNEQEKRLEVECNGAGAHFAGAYCDSTIAELGDLRIPNPDFRKLLVYPVDVKKIEDIPLFSIQVTRFKCGGFIVGIYTSHVVFDGISGCQFFSDIGRISRGESIAAKATMTPDRTTLRSRSPPSISYAHPELMRLPDIPARLLFNPASYDVSKPPVHAFKTFSFSLAQLDLLKKRAIEGGEVSRCSTFEALTGHVWKARTTALGMDPSAMAKLFVAMNLRDKLKSPALPDGFTGNAVVAAPCVDTTVDSVVNGSLSLCVRKVRDAIASVNEEYIRSEIDWCEVNGHGIIDLPGGMIITPWSKLPFDGVDFGWGRPTYIAAPVNDRPEYVLVLSSCKGDGGVDVFMAMEFHKMRKLEECLSI</sequence>
<organism evidence="3">
    <name type="scientific">Selaginella moellendorffii</name>
    <name type="common">Spikemoss</name>
    <dbReference type="NCBI Taxonomy" id="88036"/>
    <lineage>
        <taxon>Eukaryota</taxon>
        <taxon>Viridiplantae</taxon>
        <taxon>Streptophyta</taxon>
        <taxon>Embryophyta</taxon>
        <taxon>Tracheophyta</taxon>
        <taxon>Lycopodiopsida</taxon>
        <taxon>Selaginellales</taxon>
        <taxon>Selaginellaceae</taxon>
        <taxon>Selaginella</taxon>
    </lineage>
</organism>
<dbReference type="AlphaFoldDB" id="D8QS49"/>
<proteinExistence type="inferred from homology"/>
<keyword evidence="3" id="KW-1185">Reference proteome</keyword>
<dbReference type="Gene3D" id="3.30.559.10">
    <property type="entry name" value="Chloramphenicol acetyltransferase-like domain"/>
    <property type="match status" value="2"/>
</dbReference>
<reference evidence="2 3" key="1">
    <citation type="journal article" date="2011" name="Science">
        <title>The Selaginella genome identifies genetic changes associated with the evolution of vascular plants.</title>
        <authorList>
            <person name="Banks J.A."/>
            <person name="Nishiyama T."/>
            <person name="Hasebe M."/>
            <person name="Bowman J.L."/>
            <person name="Gribskov M."/>
            <person name="dePamphilis C."/>
            <person name="Albert V.A."/>
            <person name="Aono N."/>
            <person name="Aoyama T."/>
            <person name="Ambrose B.A."/>
            <person name="Ashton N.W."/>
            <person name="Axtell M.J."/>
            <person name="Barker E."/>
            <person name="Barker M.S."/>
            <person name="Bennetzen J.L."/>
            <person name="Bonawitz N.D."/>
            <person name="Chapple C."/>
            <person name="Cheng C."/>
            <person name="Correa L.G."/>
            <person name="Dacre M."/>
            <person name="DeBarry J."/>
            <person name="Dreyer I."/>
            <person name="Elias M."/>
            <person name="Engstrom E.M."/>
            <person name="Estelle M."/>
            <person name="Feng L."/>
            <person name="Finet C."/>
            <person name="Floyd S.K."/>
            <person name="Frommer W.B."/>
            <person name="Fujita T."/>
            <person name="Gramzow L."/>
            <person name="Gutensohn M."/>
            <person name="Harholt J."/>
            <person name="Hattori M."/>
            <person name="Heyl A."/>
            <person name="Hirai T."/>
            <person name="Hiwatashi Y."/>
            <person name="Ishikawa M."/>
            <person name="Iwata M."/>
            <person name="Karol K.G."/>
            <person name="Koehler B."/>
            <person name="Kolukisaoglu U."/>
            <person name="Kubo M."/>
            <person name="Kurata T."/>
            <person name="Lalonde S."/>
            <person name="Li K."/>
            <person name="Li Y."/>
            <person name="Litt A."/>
            <person name="Lyons E."/>
            <person name="Manning G."/>
            <person name="Maruyama T."/>
            <person name="Michael T.P."/>
            <person name="Mikami K."/>
            <person name="Miyazaki S."/>
            <person name="Morinaga S."/>
            <person name="Murata T."/>
            <person name="Mueller-Roeber B."/>
            <person name="Nelson D.R."/>
            <person name="Obara M."/>
            <person name="Oguri Y."/>
            <person name="Olmstead R.G."/>
            <person name="Onodera N."/>
            <person name="Petersen B.L."/>
            <person name="Pils B."/>
            <person name="Prigge M."/>
            <person name="Rensing S.A."/>
            <person name="Riano-Pachon D.M."/>
            <person name="Roberts A.W."/>
            <person name="Sato Y."/>
            <person name="Scheller H.V."/>
            <person name="Schulz B."/>
            <person name="Schulz C."/>
            <person name="Shakirov E.V."/>
            <person name="Shibagaki N."/>
            <person name="Shinohara N."/>
            <person name="Shippen D.E."/>
            <person name="Soerensen I."/>
            <person name="Sotooka R."/>
            <person name="Sugimoto N."/>
            <person name="Sugita M."/>
            <person name="Sumikawa N."/>
            <person name="Tanurdzic M."/>
            <person name="Theissen G."/>
            <person name="Ulvskov P."/>
            <person name="Wakazuki S."/>
            <person name="Weng J.K."/>
            <person name="Willats W.W."/>
            <person name="Wipf D."/>
            <person name="Wolf P.G."/>
            <person name="Yang L."/>
            <person name="Zimmer A.D."/>
            <person name="Zhu Q."/>
            <person name="Mitros T."/>
            <person name="Hellsten U."/>
            <person name="Loque D."/>
            <person name="Otillar R."/>
            <person name="Salamov A."/>
            <person name="Schmutz J."/>
            <person name="Shapiro H."/>
            <person name="Lindquist E."/>
            <person name="Lucas S."/>
            <person name="Rokhsar D."/>
            <person name="Grigoriev I.V."/>
        </authorList>
    </citation>
    <scope>NUCLEOTIDE SEQUENCE [LARGE SCALE GENOMIC DNA]</scope>
</reference>
<comment type="similarity">
    <text evidence="1">Belongs to the plant acyltransferase family.</text>
</comment>
<dbReference type="PANTHER" id="PTHR31642:SF231">
    <property type="entry name" value="BAHD FAMILY ACYLTRANSFERASE, CLADE V"/>
    <property type="match status" value="1"/>
</dbReference>
<dbReference type="HOGENOM" id="CLU_014546_2_0_1"/>
<dbReference type="Pfam" id="PF02458">
    <property type="entry name" value="Transferase"/>
    <property type="match status" value="1"/>
</dbReference>
<dbReference type="InterPro" id="IPR050317">
    <property type="entry name" value="Plant_Fungal_Acyltransferase"/>
</dbReference>
<accession>D8QS49</accession>
<dbReference type="InParanoid" id="D8QS49"/>
<name>D8QS49_SELML</name>
<dbReference type="STRING" id="88036.D8QS49"/>
<dbReference type="OMA" id="AMVQPEY"/>